<comment type="caution">
    <text evidence="11">The sequence shown here is derived from an EMBL/GenBank/DDBJ whole genome shotgun (WGS) entry which is preliminary data.</text>
</comment>
<dbReference type="InterPro" id="IPR015413">
    <property type="entry name" value="Methionyl/Leucyl_tRNA_Synth"/>
</dbReference>
<dbReference type="InterPro" id="IPR023458">
    <property type="entry name" value="Met-tRNA_ligase_1"/>
</dbReference>
<evidence type="ECO:0000256" key="5">
    <source>
        <dbReference type="ARBA" id="ARBA00023146"/>
    </source>
</evidence>
<keyword evidence="2 8" id="KW-0547">Nucleotide-binding</keyword>
<reference evidence="11 12" key="1">
    <citation type="submission" date="2019-07" db="EMBL/GenBank/DDBJ databases">
        <title>New species of Amycolatopsis and Streptomyces.</title>
        <authorList>
            <person name="Duangmal K."/>
            <person name="Teo W.F.A."/>
            <person name="Lipun K."/>
        </authorList>
    </citation>
    <scope>NUCLEOTIDE SEQUENCE [LARGE SCALE GENOMIC DNA]</scope>
    <source>
        <strain evidence="11 12">NBRC 106415</strain>
    </source>
</reference>
<feature type="transmembrane region" description="Helical" evidence="9">
    <location>
        <begin position="306"/>
        <end position="331"/>
    </location>
</feature>
<dbReference type="Pfam" id="PF09334">
    <property type="entry name" value="tRNA-synt_1g"/>
    <property type="match status" value="1"/>
</dbReference>
<dbReference type="InterPro" id="IPR033911">
    <property type="entry name" value="MetRS_core"/>
</dbReference>
<protein>
    <recommendedName>
        <fullName evidence="6">Methionyl-tRNA synthetase</fullName>
    </recommendedName>
</protein>
<dbReference type="SUPFAM" id="SSF52374">
    <property type="entry name" value="Nucleotidylyl transferase"/>
    <property type="match status" value="1"/>
</dbReference>
<dbReference type="GO" id="GO:0006431">
    <property type="term" value="P:methionyl-tRNA aminoacylation"/>
    <property type="evidence" value="ECO:0007669"/>
    <property type="project" value="InterPro"/>
</dbReference>
<dbReference type="InterPro" id="IPR014729">
    <property type="entry name" value="Rossmann-like_a/b/a_fold"/>
</dbReference>
<evidence type="ECO:0000313" key="12">
    <source>
        <dbReference type="Proteomes" id="UP000400924"/>
    </source>
</evidence>
<comment type="similarity">
    <text evidence="8">Belongs to the class-I aminoacyl-tRNA synthetase family.</text>
</comment>
<dbReference type="GO" id="GO:0005524">
    <property type="term" value="F:ATP binding"/>
    <property type="evidence" value="ECO:0007669"/>
    <property type="project" value="UniProtKB-KW"/>
</dbReference>
<dbReference type="EMBL" id="VJZC01000070">
    <property type="protein sequence ID" value="MPY58086.1"/>
    <property type="molecule type" value="Genomic_DNA"/>
</dbReference>
<keyword evidence="5 8" id="KW-0030">Aminoacyl-tRNA synthetase</keyword>
<dbReference type="PRINTS" id="PR01041">
    <property type="entry name" value="TRNASYNTHMET"/>
</dbReference>
<keyword evidence="12" id="KW-1185">Reference proteome</keyword>
<evidence type="ECO:0000256" key="3">
    <source>
        <dbReference type="ARBA" id="ARBA00022840"/>
    </source>
</evidence>
<dbReference type="GO" id="GO:0005829">
    <property type="term" value="C:cytosol"/>
    <property type="evidence" value="ECO:0007669"/>
    <property type="project" value="TreeGrafter"/>
</dbReference>
<keyword evidence="4 8" id="KW-0648">Protein biosynthesis</keyword>
<keyword evidence="9" id="KW-0812">Transmembrane</keyword>
<dbReference type="PROSITE" id="PS00178">
    <property type="entry name" value="AA_TRNA_LIGASE_I"/>
    <property type="match status" value="1"/>
</dbReference>
<dbReference type="PANTHER" id="PTHR45765">
    <property type="entry name" value="METHIONINE--TRNA LIGASE"/>
    <property type="match status" value="1"/>
</dbReference>
<proteinExistence type="inferred from homology"/>
<evidence type="ECO:0000256" key="6">
    <source>
        <dbReference type="ARBA" id="ARBA00030904"/>
    </source>
</evidence>
<evidence type="ECO:0000256" key="2">
    <source>
        <dbReference type="ARBA" id="ARBA00022741"/>
    </source>
</evidence>
<keyword evidence="1 8" id="KW-0436">Ligase</keyword>
<evidence type="ECO:0000256" key="9">
    <source>
        <dbReference type="SAM" id="Phobius"/>
    </source>
</evidence>
<organism evidence="11 12">
    <name type="scientific">Streptomyces spongiae</name>
    <dbReference type="NCBI Taxonomy" id="565072"/>
    <lineage>
        <taxon>Bacteria</taxon>
        <taxon>Bacillati</taxon>
        <taxon>Actinomycetota</taxon>
        <taxon>Actinomycetes</taxon>
        <taxon>Kitasatosporales</taxon>
        <taxon>Streptomycetaceae</taxon>
        <taxon>Streptomyces</taxon>
    </lineage>
</organism>
<evidence type="ECO:0000256" key="4">
    <source>
        <dbReference type="ARBA" id="ARBA00022917"/>
    </source>
</evidence>
<dbReference type="OrthoDB" id="9810191at2"/>
<dbReference type="PANTHER" id="PTHR45765:SF1">
    <property type="entry name" value="METHIONINE--TRNA LIGASE, CYTOPLASMIC"/>
    <property type="match status" value="1"/>
</dbReference>
<name>A0A5N8XGA1_9ACTN</name>
<gene>
    <name evidence="11" type="ORF">FNH08_13175</name>
</gene>
<keyword evidence="9" id="KW-0472">Membrane</keyword>
<keyword evidence="9" id="KW-1133">Transmembrane helix</keyword>
<dbReference type="RefSeq" id="WP_152771677.1">
    <property type="nucleotide sequence ID" value="NZ_VJZC01000070.1"/>
</dbReference>
<dbReference type="GO" id="GO:0004825">
    <property type="term" value="F:methionine-tRNA ligase activity"/>
    <property type="evidence" value="ECO:0007669"/>
    <property type="project" value="UniProtKB-EC"/>
</dbReference>
<sequence>MKDAAAAMNAGDRLTVLTTPPPTPNGPLHIGHLSGPYIAADVAARAARHRGERVLTMTGLDSHQNYVVAKADAEERPVPAVVRDYGSDIRTAFRRARIDYDLLVDPTEDADYRKAVDRLMAELVAAGAFVLEETTYQVCADCGRTLHHAYVTGACPGCGAGMGGGTCEGCARFATADTMVDARSTCCGAPVTERRAELPVLRLESYRAQLLEAWARAHVPAPAMALIRHYLDAGLPDILAAYPTDWGIELGVLTGPRADVWIEMGLGYLYAVARAVDPAAYSLADCVNAWQQVGELWHFLGIDNTFYYAVVFPALFAAAGVPAGTLGGLVVNQFYRLDGEKFSTSRNHAIWANDLLAVEDPGLVRLFLCHDRPDRYGSDFTFDAFRAFHDSPTRGDGDLVRAQAALRLPDFDPALAVRCLGDAPNALLPLITGES</sequence>
<evidence type="ECO:0000256" key="1">
    <source>
        <dbReference type="ARBA" id="ARBA00022598"/>
    </source>
</evidence>
<dbReference type="InterPro" id="IPR029038">
    <property type="entry name" value="MetRS_Zn"/>
</dbReference>
<feature type="domain" description="Methionyl/Leucyl tRNA synthetase" evidence="10">
    <location>
        <begin position="16"/>
        <end position="386"/>
    </location>
</feature>
<evidence type="ECO:0000313" key="11">
    <source>
        <dbReference type="EMBL" id="MPY58086.1"/>
    </source>
</evidence>
<evidence type="ECO:0000259" key="10">
    <source>
        <dbReference type="Pfam" id="PF09334"/>
    </source>
</evidence>
<dbReference type="Gene3D" id="3.40.50.620">
    <property type="entry name" value="HUPs"/>
    <property type="match status" value="1"/>
</dbReference>
<evidence type="ECO:0000256" key="7">
    <source>
        <dbReference type="ARBA" id="ARBA00047364"/>
    </source>
</evidence>
<dbReference type="AlphaFoldDB" id="A0A5N8XGA1"/>
<dbReference type="Proteomes" id="UP000400924">
    <property type="component" value="Unassembled WGS sequence"/>
</dbReference>
<keyword evidence="3 8" id="KW-0067">ATP-binding</keyword>
<evidence type="ECO:0000256" key="8">
    <source>
        <dbReference type="RuleBase" id="RU363039"/>
    </source>
</evidence>
<dbReference type="Gene3D" id="2.20.28.20">
    <property type="entry name" value="Methionyl-tRNA synthetase, Zn-domain"/>
    <property type="match status" value="1"/>
</dbReference>
<accession>A0A5N8XGA1</accession>
<comment type="catalytic activity">
    <reaction evidence="7">
        <text>tRNA(Met) + L-methionine + ATP = L-methionyl-tRNA(Met) + AMP + diphosphate</text>
        <dbReference type="Rhea" id="RHEA:13481"/>
        <dbReference type="Rhea" id="RHEA-COMP:9667"/>
        <dbReference type="Rhea" id="RHEA-COMP:9698"/>
        <dbReference type="ChEBI" id="CHEBI:30616"/>
        <dbReference type="ChEBI" id="CHEBI:33019"/>
        <dbReference type="ChEBI" id="CHEBI:57844"/>
        <dbReference type="ChEBI" id="CHEBI:78442"/>
        <dbReference type="ChEBI" id="CHEBI:78530"/>
        <dbReference type="ChEBI" id="CHEBI:456215"/>
        <dbReference type="EC" id="6.1.1.10"/>
    </reaction>
</comment>
<dbReference type="InterPro" id="IPR001412">
    <property type="entry name" value="aa-tRNA-synth_I_CS"/>
</dbReference>